<protein>
    <submittedName>
        <fullName evidence="2">Jg25839 protein</fullName>
    </submittedName>
</protein>
<feature type="non-terminal residue" evidence="2">
    <location>
        <position position="135"/>
    </location>
</feature>
<evidence type="ECO:0000256" key="1">
    <source>
        <dbReference type="SAM" id="MobiDB-lite"/>
    </source>
</evidence>
<evidence type="ECO:0000313" key="2">
    <source>
        <dbReference type="EMBL" id="CAH2207679.1"/>
    </source>
</evidence>
<sequence length="135" mass="14415">MVTWKNIVGRRRCSAGGAVPQATAERSVRGRRSAVQRASGSASLMPPSTRRYQRRARPASMLSSGALETPTMAAELHIGQINLGGSMVATRELPALASERRLDIVLVQEQYSETAQGQGQPVVVAYGKDPKAAIV</sequence>
<dbReference type="Proteomes" id="UP000838756">
    <property type="component" value="Unassembled WGS sequence"/>
</dbReference>
<dbReference type="Gene3D" id="3.60.10.10">
    <property type="entry name" value="Endonuclease/exonuclease/phosphatase"/>
    <property type="match status" value="1"/>
</dbReference>
<organism evidence="2 3">
    <name type="scientific">Pararge aegeria aegeria</name>
    <dbReference type="NCBI Taxonomy" id="348720"/>
    <lineage>
        <taxon>Eukaryota</taxon>
        <taxon>Metazoa</taxon>
        <taxon>Ecdysozoa</taxon>
        <taxon>Arthropoda</taxon>
        <taxon>Hexapoda</taxon>
        <taxon>Insecta</taxon>
        <taxon>Pterygota</taxon>
        <taxon>Neoptera</taxon>
        <taxon>Endopterygota</taxon>
        <taxon>Lepidoptera</taxon>
        <taxon>Glossata</taxon>
        <taxon>Ditrysia</taxon>
        <taxon>Papilionoidea</taxon>
        <taxon>Nymphalidae</taxon>
        <taxon>Satyrinae</taxon>
        <taxon>Satyrini</taxon>
        <taxon>Parargina</taxon>
        <taxon>Pararge</taxon>
    </lineage>
</organism>
<reference evidence="2" key="1">
    <citation type="submission" date="2022-03" db="EMBL/GenBank/DDBJ databases">
        <authorList>
            <person name="Lindestad O."/>
        </authorList>
    </citation>
    <scope>NUCLEOTIDE SEQUENCE</scope>
</reference>
<name>A0A8S4QAF8_9NEOP</name>
<evidence type="ECO:0000313" key="3">
    <source>
        <dbReference type="Proteomes" id="UP000838756"/>
    </source>
</evidence>
<dbReference type="EMBL" id="CAKXAJ010000959">
    <property type="protein sequence ID" value="CAH2207679.1"/>
    <property type="molecule type" value="Genomic_DNA"/>
</dbReference>
<dbReference type="InterPro" id="IPR036691">
    <property type="entry name" value="Endo/exonu/phosph_ase_sf"/>
</dbReference>
<proteinExistence type="predicted"/>
<dbReference type="AlphaFoldDB" id="A0A8S4QAF8"/>
<keyword evidence="3" id="KW-1185">Reference proteome</keyword>
<dbReference type="OrthoDB" id="7382669at2759"/>
<feature type="region of interest" description="Disordered" evidence="1">
    <location>
        <begin position="16"/>
        <end position="62"/>
    </location>
</feature>
<gene>
    <name evidence="2" type="primary">jg25839</name>
    <name evidence="2" type="ORF">PAEG_LOCUS299</name>
</gene>
<comment type="caution">
    <text evidence="2">The sequence shown here is derived from an EMBL/GenBank/DDBJ whole genome shotgun (WGS) entry which is preliminary data.</text>
</comment>
<accession>A0A8S4QAF8</accession>